<name>A0AAW1P918_9CHLO</name>
<keyword evidence="3" id="KW-1185">Reference proteome</keyword>
<protein>
    <submittedName>
        <fullName evidence="2">Uncharacterized protein</fullName>
    </submittedName>
</protein>
<keyword evidence="1" id="KW-0175">Coiled coil</keyword>
<proteinExistence type="predicted"/>
<accession>A0AAW1P918</accession>
<evidence type="ECO:0000313" key="3">
    <source>
        <dbReference type="Proteomes" id="UP001489004"/>
    </source>
</evidence>
<dbReference type="AlphaFoldDB" id="A0AAW1P918"/>
<evidence type="ECO:0000313" key="2">
    <source>
        <dbReference type="EMBL" id="KAK9804800.1"/>
    </source>
</evidence>
<dbReference type="Proteomes" id="UP001489004">
    <property type="component" value="Unassembled WGS sequence"/>
</dbReference>
<feature type="coiled-coil region" evidence="1">
    <location>
        <begin position="80"/>
        <end position="107"/>
    </location>
</feature>
<reference evidence="2 3" key="1">
    <citation type="journal article" date="2024" name="Nat. Commun.">
        <title>Phylogenomics reveals the evolutionary origins of lichenization in chlorophyte algae.</title>
        <authorList>
            <person name="Puginier C."/>
            <person name="Libourel C."/>
            <person name="Otte J."/>
            <person name="Skaloud P."/>
            <person name="Haon M."/>
            <person name="Grisel S."/>
            <person name="Petersen M."/>
            <person name="Berrin J.G."/>
            <person name="Delaux P.M."/>
            <person name="Dal Grande F."/>
            <person name="Keller J."/>
        </authorList>
    </citation>
    <scope>NUCLEOTIDE SEQUENCE [LARGE SCALE GENOMIC DNA]</scope>
    <source>
        <strain evidence="2 3">SAG 2043</strain>
    </source>
</reference>
<organism evidence="2 3">
    <name type="scientific">[Myrmecia] bisecta</name>
    <dbReference type="NCBI Taxonomy" id="41462"/>
    <lineage>
        <taxon>Eukaryota</taxon>
        <taxon>Viridiplantae</taxon>
        <taxon>Chlorophyta</taxon>
        <taxon>core chlorophytes</taxon>
        <taxon>Trebouxiophyceae</taxon>
        <taxon>Trebouxiales</taxon>
        <taxon>Trebouxiaceae</taxon>
        <taxon>Myrmecia</taxon>
    </lineage>
</organism>
<dbReference type="EMBL" id="JALJOR010000017">
    <property type="protein sequence ID" value="KAK9804800.1"/>
    <property type="molecule type" value="Genomic_DNA"/>
</dbReference>
<sequence>MARRKAGHGYSRFQQADQENSVTFANNTVNQDTPESKSAMKAPLLMRSFSAPQRLSLRQATPNLARTSTDLATVLNDPEVKHLQDMCDQKQAELGALRERVERLEAMRGVMSQLEYLDAQTSQLKVLVQQKDEEIKALAQRKMRRQMQVLPALTSGVGDYEKKVASEANRWARKALKVLSLKPASPLTPKWTSSSEAESSSPFFYSPLPYMPVNPAAVQKDRFVVVAVDVRSKLTFRVNKQGMWLGKVCQRGDDSYKLHYYMQPEGKQASLHFAPVVDQHGYPMVGSHSLEAHNILAVFDDLACPCRGGSGDLPFEVVDEIVRRLQGRSQVESSSASDADMWA</sequence>
<gene>
    <name evidence="2" type="ORF">WJX72_006353</name>
</gene>
<evidence type="ECO:0000256" key="1">
    <source>
        <dbReference type="SAM" id="Coils"/>
    </source>
</evidence>
<comment type="caution">
    <text evidence="2">The sequence shown here is derived from an EMBL/GenBank/DDBJ whole genome shotgun (WGS) entry which is preliminary data.</text>
</comment>